<dbReference type="InterPro" id="IPR021858">
    <property type="entry name" value="Fun_TF"/>
</dbReference>
<dbReference type="InterPro" id="IPR023434">
    <property type="entry name" value="Arginosuc_synth_type_1_subfam"/>
</dbReference>
<comment type="caution">
    <text evidence="13">The sequence shown here is derived from an EMBL/GenBank/DDBJ whole genome shotgun (WGS) entry which is preliminary data.</text>
</comment>
<dbReference type="Gene3D" id="3.90.1260.10">
    <property type="entry name" value="Argininosuccinate synthetase, chain A, domain 2"/>
    <property type="match status" value="1"/>
</dbReference>
<dbReference type="PROSITE" id="PS00565">
    <property type="entry name" value="ARGININOSUCCIN_SYN_2"/>
    <property type="match status" value="1"/>
</dbReference>
<evidence type="ECO:0000259" key="12">
    <source>
        <dbReference type="Pfam" id="PF20979"/>
    </source>
</evidence>
<evidence type="ECO:0000259" key="11">
    <source>
        <dbReference type="Pfam" id="PF00764"/>
    </source>
</evidence>
<dbReference type="GO" id="GO:0004055">
    <property type="term" value="F:argininosuccinate synthase activity"/>
    <property type="evidence" value="ECO:0007669"/>
    <property type="project" value="UniProtKB-EC"/>
</dbReference>
<dbReference type="InterPro" id="IPR018223">
    <property type="entry name" value="Arginosuc_synth_CS"/>
</dbReference>
<keyword evidence="14" id="KW-1185">Reference proteome</keyword>
<evidence type="ECO:0000256" key="2">
    <source>
        <dbReference type="ARBA" id="ARBA00011881"/>
    </source>
</evidence>
<evidence type="ECO:0000256" key="4">
    <source>
        <dbReference type="ARBA" id="ARBA00022571"/>
    </source>
</evidence>
<evidence type="ECO:0000313" key="13">
    <source>
        <dbReference type="EMBL" id="KAF5569934.1"/>
    </source>
</evidence>
<dbReference type="Gene3D" id="3.40.50.620">
    <property type="entry name" value="HUPs"/>
    <property type="match status" value="1"/>
</dbReference>
<reference evidence="13 14" key="1">
    <citation type="submission" date="2020-05" db="EMBL/GenBank/DDBJ databases">
        <title>Identification and distribution of gene clusters putatively required for synthesis of sphingolipid metabolism inhibitors in phylogenetically diverse species of the filamentous fungus Fusarium.</title>
        <authorList>
            <person name="Kim H.-S."/>
            <person name="Busman M."/>
            <person name="Brown D.W."/>
            <person name="Divon H."/>
            <person name="Uhlig S."/>
            <person name="Proctor R.H."/>
        </authorList>
    </citation>
    <scope>NUCLEOTIDE SEQUENCE [LARGE SCALE GENOMIC DNA]</scope>
    <source>
        <strain evidence="13 14">NRRL 13617</strain>
    </source>
</reference>
<dbReference type="SUPFAM" id="SSF69864">
    <property type="entry name" value="Argininosuccinate synthetase, C-terminal domain"/>
    <property type="match status" value="1"/>
</dbReference>
<dbReference type="NCBIfam" id="NF001770">
    <property type="entry name" value="PRK00509.1"/>
    <property type="match status" value="1"/>
</dbReference>
<feature type="domain" description="Arginosuccinate synthase-like N-terminal" evidence="11">
    <location>
        <begin position="5"/>
        <end position="169"/>
    </location>
</feature>
<proteinExistence type="predicted"/>
<protein>
    <recommendedName>
        <fullName evidence="3">argininosuccinate synthase</fullName>
        <ecNumber evidence="3">6.3.4.5</ecNumber>
    </recommendedName>
    <alternativeName>
        <fullName evidence="10">Citrulline--aspartate ligase</fullName>
    </alternativeName>
</protein>
<dbReference type="EC" id="6.3.4.5" evidence="3"/>
<dbReference type="InterPro" id="IPR048268">
    <property type="entry name" value="Arginosuc_syn_C"/>
</dbReference>
<accession>A0A8H5NLG5</accession>
<dbReference type="GO" id="GO:0000053">
    <property type="term" value="P:argininosuccinate metabolic process"/>
    <property type="evidence" value="ECO:0007669"/>
    <property type="project" value="TreeGrafter"/>
</dbReference>
<dbReference type="FunFam" id="3.40.50.620:FF:000019">
    <property type="entry name" value="Argininosuccinate synthase"/>
    <property type="match status" value="1"/>
</dbReference>
<sequence length="850" mass="95601">MAPERVCLAYSGGLDTSTILKWLVLQGYEVVCFLGDCGQEEDFDAVKAKALKLGAEKMIIENVQQELIDDLVWPAIQCNAIYEGQYLLGTSLARPVLARAMVQVAKDNNCTILSHGCTGKGNDQVRFELAWKACDPKMKVLAPWRIPAFFNRFQGRADLLKFAEEQKIPVSSTPKAPWSMDDNIIHCSYEAGILEQTDKEPPKDMWKRTVDPLDAPDKPTRFIVHFAEGVPVKLEVDGKTVTGSLEIFKEANELGRANGIGREDIVESRFIDTPGLTILRKLHQNLEGLVMDSKVRIIRDRLSDDWAQCIYNGMYFTPEREFVQNAIAFSQKQVDGKVEALAYKGNVIIVGRSSETSNLYSEEESSMDTLDMDWSVEDTTGFINVNAIRIAKYGERKIRDGEPLSKHLSKRDVSVEEIRKNIDVAVDNDGNAMLFPEIAGTDADTEYSINNPYSGKEYTYFSFPVQFTPSMRYYVYEFHTAICNIIYPYAFCRPTDEIGSPWFRYMVADQACLHCLLAMAATYLNILRNIPTPSVESIEATRHFSQALRLMNPRLSQPSAAQEDSNIAIIISLAIHSNITQNLTASAMHLQGLDSILTFRPGGISDIRECNRPLLHKICRTDIELAVAQGTSTRFGNAGLTAAAAGPMSARNLAYPLNQMSELLRQVTRELLALCRRPGKAKMSGLQYQDVLISMWQRLADFVPLGGTRPQDLMDDLWQLALLAFLVTVTWSASHLKSVHCKLLHKLLRVHVESRLLLERGEEYRPLWFWVVLVYGLSLTNGIYDTLVLGEIREASELLGIRKWEEAKAKVKPFPWIDIVHDVPGRALWEVAVISVPPQSSTFIPRDEET</sequence>
<evidence type="ECO:0000256" key="5">
    <source>
        <dbReference type="ARBA" id="ARBA00022598"/>
    </source>
</evidence>
<dbReference type="Pfam" id="PF11951">
    <property type="entry name" value="Fungal_trans_2"/>
    <property type="match status" value="1"/>
</dbReference>
<dbReference type="PANTHER" id="PTHR11587">
    <property type="entry name" value="ARGININOSUCCINATE SYNTHASE"/>
    <property type="match status" value="1"/>
</dbReference>
<keyword evidence="6" id="KW-0028">Amino-acid biosynthesis</keyword>
<keyword evidence="9" id="KW-0539">Nucleus</keyword>
<dbReference type="Pfam" id="PF00764">
    <property type="entry name" value="Arginosuc_synth"/>
    <property type="match status" value="1"/>
</dbReference>
<dbReference type="GO" id="GO:0006526">
    <property type="term" value="P:L-arginine biosynthetic process"/>
    <property type="evidence" value="ECO:0007669"/>
    <property type="project" value="UniProtKB-UniPathway"/>
</dbReference>
<dbReference type="UniPathway" id="UPA00068">
    <property type="reaction ID" value="UER00113"/>
</dbReference>
<evidence type="ECO:0000256" key="1">
    <source>
        <dbReference type="ARBA" id="ARBA00004967"/>
    </source>
</evidence>
<evidence type="ECO:0000256" key="9">
    <source>
        <dbReference type="ARBA" id="ARBA00023242"/>
    </source>
</evidence>
<dbReference type="NCBIfam" id="TIGR00032">
    <property type="entry name" value="argG"/>
    <property type="match status" value="1"/>
</dbReference>
<dbReference type="CDD" id="cd01999">
    <property type="entry name" value="ASS"/>
    <property type="match status" value="1"/>
</dbReference>
<dbReference type="InterPro" id="IPR014729">
    <property type="entry name" value="Rossmann-like_a/b/a_fold"/>
</dbReference>
<evidence type="ECO:0000256" key="8">
    <source>
        <dbReference type="ARBA" id="ARBA00022840"/>
    </source>
</evidence>
<dbReference type="InterPro" id="IPR048267">
    <property type="entry name" value="Arginosuc_syn_N"/>
</dbReference>
<dbReference type="OrthoDB" id="1688907at2759"/>
<dbReference type="Proteomes" id="UP000582016">
    <property type="component" value="Unassembled WGS sequence"/>
</dbReference>
<organism evidence="13 14">
    <name type="scientific">Fusarium phyllophilum</name>
    <dbReference type="NCBI Taxonomy" id="47803"/>
    <lineage>
        <taxon>Eukaryota</taxon>
        <taxon>Fungi</taxon>
        <taxon>Dikarya</taxon>
        <taxon>Ascomycota</taxon>
        <taxon>Pezizomycotina</taxon>
        <taxon>Sordariomycetes</taxon>
        <taxon>Hypocreomycetidae</taxon>
        <taxon>Hypocreales</taxon>
        <taxon>Nectriaceae</taxon>
        <taxon>Fusarium</taxon>
        <taxon>Fusarium fujikuroi species complex</taxon>
    </lineage>
</organism>
<dbReference type="FunFam" id="3.90.1260.10:FF:000007">
    <property type="entry name" value="Argininosuccinate synthase"/>
    <property type="match status" value="1"/>
</dbReference>
<dbReference type="SUPFAM" id="SSF52402">
    <property type="entry name" value="Adenine nucleotide alpha hydrolases-like"/>
    <property type="match status" value="1"/>
</dbReference>
<evidence type="ECO:0000256" key="6">
    <source>
        <dbReference type="ARBA" id="ARBA00022605"/>
    </source>
</evidence>
<comment type="subunit">
    <text evidence="2">Homotetramer.</text>
</comment>
<dbReference type="AlphaFoldDB" id="A0A8H5NLG5"/>
<keyword evidence="4" id="KW-0055">Arginine biosynthesis</keyword>
<evidence type="ECO:0000256" key="10">
    <source>
        <dbReference type="ARBA" id="ARBA00029916"/>
    </source>
</evidence>
<evidence type="ECO:0000313" key="14">
    <source>
        <dbReference type="Proteomes" id="UP000582016"/>
    </source>
</evidence>
<dbReference type="GO" id="GO:0000050">
    <property type="term" value="P:urea cycle"/>
    <property type="evidence" value="ECO:0007669"/>
    <property type="project" value="TreeGrafter"/>
</dbReference>
<dbReference type="EMBL" id="JAAOAQ010000053">
    <property type="protein sequence ID" value="KAF5569934.1"/>
    <property type="molecule type" value="Genomic_DNA"/>
</dbReference>
<dbReference type="InterPro" id="IPR001518">
    <property type="entry name" value="Arginosuc_synth"/>
</dbReference>
<dbReference type="InterPro" id="IPR024074">
    <property type="entry name" value="AS_cat/multimer_dom_body"/>
</dbReference>
<dbReference type="PROSITE" id="PS00564">
    <property type="entry name" value="ARGININOSUCCIN_SYN_1"/>
    <property type="match status" value="1"/>
</dbReference>
<dbReference type="GO" id="GO:0005737">
    <property type="term" value="C:cytoplasm"/>
    <property type="evidence" value="ECO:0007669"/>
    <property type="project" value="TreeGrafter"/>
</dbReference>
<gene>
    <name evidence="13" type="ORF">FPHYL_1618</name>
</gene>
<keyword evidence="7" id="KW-0547">Nucleotide-binding</keyword>
<comment type="pathway">
    <text evidence="1">Amino-acid biosynthesis; L-arginine biosynthesis; L-arginine from L-ornithine and carbamoyl phosphate: step 2/3.</text>
</comment>
<evidence type="ECO:0000256" key="7">
    <source>
        <dbReference type="ARBA" id="ARBA00022741"/>
    </source>
</evidence>
<feature type="domain" description="Arginosuccinate synthase C-terminal" evidence="12">
    <location>
        <begin position="178"/>
        <end position="393"/>
    </location>
</feature>
<dbReference type="GO" id="GO:0005524">
    <property type="term" value="F:ATP binding"/>
    <property type="evidence" value="ECO:0007669"/>
    <property type="project" value="UniProtKB-KW"/>
</dbReference>
<keyword evidence="5" id="KW-0436">Ligase</keyword>
<keyword evidence="8" id="KW-0067">ATP-binding</keyword>
<dbReference type="PANTHER" id="PTHR11587:SF2">
    <property type="entry name" value="ARGININOSUCCINATE SYNTHASE"/>
    <property type="match status" value="1"/>
</dbReference>
<dbReference type="Pfam" id="PF20979">
    <property type="entry name" value="Arginosuc_syn_C"/>
    <property type="match status" value="1"/>
</dbReference>
<name>A0A8H5NLG5_9HYPO</name>
<evidence type="ECO:0000256" key="3">
    <source>
        <dbReference type="ARBA" id="ARBA00012286"/>
    </source>
</evidence>